<accession>B8HMU2</accession>
<dbReference type="STRING" id="395961.Cyan7425_3078"/>
<reference evidence="1" key="1">
    <citation type="submission" date="2009-01" db="EMBL/GenBank/DDBJ databases">
        <title>Complete sequence of chromosome Cyanothece sp. PCC 7425.</title>
        <authorList>
            <consortium name="US DOE Joint Genome Institute"/>
            <person name="Lucas S."/>
            <person name="Copeland A."/>
            <person name="Lapidus A."/>
            <person name="Glavina del Rio T."/>
            <person name="Dalin E."/>
            <person name="Tice H."/>
            <person name="Bruce D."/>
            <person name="Goodwin L."/>
            <person name="Pitluck S."/>
            <person name="Sims D."/>
            <person name="Meineke L."/>
            <person name="Brettin T."/>
            <person name="Detter J.C."/>
            <person name="Han C."/>
            <person name="Larimer F."/>
            <person name="Land M."/>
            <person name="Hauser L."/>
            <person name="Kyrpides N."/>
            <person name="Ovchinnikova G."/>
            <person name="Liberton M."/>
            <person name="Stoeckel J."/>
            <person name="Banerjee A."/>
            <person name="Singh A."/>
            <person name="Page L."/>
            <person name="Sato H."/>
            <person name="Zhao L."/>
            <person name="Sherman L."/>
            <person name="Pakrasi H."/>
            <person name="Richardson P."/>
        </authorList>
    </citation>
    <scope>NUCLEOTIDE SEQUENCE</scope>
    <source>
        <strain evidence="1">PCC 7425</strain>
    </source>
</reference>
<dbReference type="eggNOG" id="ENOG5033CZH">
    <property type="taxonomic scope" value="Bacteria"/>
</dbReference>
<proteinExistence type="predicted"/>
<evidence type="ECO:0000313" key="1">
    <source>
        <dbReference type="EMBL" id="ACL45411.1"/>
    </source>
</evidence>
<dbReference type="AlphaFoldDB" id="B8HMU2"/>
<dbReference type="OrthoDB" id="490326at2"/>
<gene>
    <name evidence="1" type="ordered locus">Cyan7425_3078</name>
</gene>
<dbReference type="HOGENOM" id="CLU_2449688_0_0_3"/>
<dbReference type="KEGG" id="cyn:Cyan7425_3078"/>
<protein>
    <submittedName>
        <fullName evidence="1">Uncharacterized protein</fullName>
    </submittedName>
</protein>
<organism evidence="1">
    <name type="scientific">Cyanothece sp. (strain PCC 7425 / ATCC 29141)</name>
    <dbReference type="NCBI Taxonomy" id="395961"/>
    <lineage>
        <taxon>Bacteria</taxon>
        <taxon>Bacillati</taxon>
        <taxon>Cyanobacteriota</taxon>
        <taxon>Cyanophyceae</taxon>
        <taxon>Gomontiellales</taxon>
        <taxon>Cyanothecaceae</taxon>
        <taxon>Cyanothece</taxon>
    </lineage>
</organism>
<dbReference type="EMBL" id="CP001344">
    <property type="protein sequence ID" value="ACL45411.1"/>
    <property type="molecule type" value="Genomic_DNA"/>
</dbReference>
<name>B8HMU2_CYAP4</name>
<sequence length="89" mass="10210">MTSISPDTQKTLEVLRQVAADTLERKRRLGHYAVIWRNGRPMTIGEDAPTDYTRDRQTSVDQTSLDDILTAMRQPQANDNTSQYEEVIE</sequence>